<dbReference type="Proteomes" id="UP000282106">
    <property type="component" value="Unassembled WGS sequence"/>
</dbReference>
<proteinExistence type="predicted"/>
<dbReference type="InParanoid" id="A0A3N0V1C3"/>
<protein>
    <recommendedName>
        <fullName evidence="3">Antitoxin</fullName>
    </recommendedName>
</protein>
<dbReference type="EMBL" id="RJVO01000009">
    <property type="protein sequence ID" value="ROH86513.1"/>
    <property type="molecule type" value="Genomic_DNA"/>
</dbReference>
<dbReference type="AlphaFoldDB" id="A0A3N0V1C3"/>
<evidence type="ECO:0008006" key="3">
    <source>
        <dbReference type="Google" id="ProtNLM"/>
    </source>
</evidence>
<evidence type="ECO:0000313" key="1">
    <source>
        <dbReference type="EMBL" id="ROH86513.1"/>
    </source>
</evidence>
<evidence type="ECO:0000313" key="2">
    <source>
        <dbReference type="Proteomes" id="UP000282106"/>
    </source>
</evidence>
<accession>A0A3N0V1C3</accession>
<reference evidence="1 2" key="1">
    <citation type="submission" date="2018-10" db="EMBL/GenBank/DDBJ databases">
        <authorList>
            <person name="Chen W.-M."/>
        </authorList>
    </citation>
    <scope>NUCLEOTIDE SEQUENCE [LARGE SCALE GENOMIC DNA]</scope>
    <source>
        <strain evidence="1 2">THS-13</strain>
    </source>
</reference>
<name>A0A3N0V1C3_9GAMM</name>
<comment type="caution">
    <text evidence="1">The sequence shown here is derived from an EMBL/GenBank/DDBJ whole genome shotgun (WGS) entry which is preliminary data.</text>
</comment>
<organism evidence="1 2">
    <name type="scientific">Stagnimonas aquatica</name>
    <dbReference type="NCBI Taxonomy" id="2689987"/>
    <lineage>
        <taxon>Bacteria</taxon>
        <taxon>Pseudomonadati</taxon>
        <taxon>Pseudomonadota</taxon>
        <taxon>Gammaproteobacteria</taxon>
        <taxon>Nevskiales</taxon>
        <taxon>Nevskiaceae</taxon>
        <taxon>Stagnimonas</taxon>
    </lineage>
</organism>
<dbReference type="InterPro" id="IPR025528">
    <property type="entry name" value="BrnA_antitoxin"/>
</dbReference>
<keyword evidence="2" id="KW-1185">Reference proteome</keyword>
<dbReference type="Pfam" id="PF14384">
    <property type="entry name" value="BrnA_antitoxin"/>
    <property type="match status" value="1"/>
</dbReference>
<gene>
    <name evidence="1" type="ORF">ED208_15890</name>
</gene>
<dbReference type="RefSeq" id="WP_123212908.1">
    <property type="nucleotide sequence ID" value="NZ_RJVO01000009.1"/>
</dbReference>
<sequence>MNKKRTSASTPKADVPYDTKKKASVLSFWEGATPHRGVAELRAKRGRPVKAEDERKEQIALRLDADVLAWYRGLGAGWQTRMNAVLKAYRDATV</sequence>